<evidence type="ECO:0000313" key="3">
    <source>
        <dbReference type="Proteomes" id="UP000019197"/>
    </source>
</evidence>
<sequence>MPGSAGDWHPDEQYAEPADFTRLGDDPHSGTGAGLKSGGTETQRGGRQNPVGAL</sequence>
<evidence type="ECO:0000313" key="2">
    <source>
        <dbReference type="EMBL" id="CDL78966.1"/>
    </source>
</evidence>
<name>W1IMX2_9GAMM</name>
<feature type="region of interest" description="Disordered" evidence="1">
    <location>
        <begin position="1"/>
        <end position="54"/>
    </location>
</feature>
<gene>
    <name evidence="2" type="ORF">XCR1_1000007</name>
</gene>
<reference evidence="2 3" key="1">
    <citation type="submission" date="2013-11" db="EMBL/GenBank/DDBJ databases">
        <title>Draft genome sequence and annotation of the entomopathogenic bacterium, Xenorhabdus cabanillasi strain JM26.</title>
        <authorList>
            <person name="Gualtieri M."/>
            <person name="Ogier J.C."/>
            <person name="Pages S."/>
            <person name="Givaudan A."/>
            <person name="Gaudriault S."/>
        </authorList>
    </citation>
    <scope>NUCLEOTIDE SEQUENCE [LARGE SCALE GENOMIC DNA]</scope>
    <source>
        <strain evidence="2 3">JM26</strain>
    </source>
</reference>
<dbReference type="AlphaFoldDB" id="W1IMX2"/>
<protein>
    <submittedName>
        <fullName evidence="2">Uncharacterized protein</fullName>
    </submittedName>
</protein>
<comment type="caution">
    <text evidence="2">The sequence shown here is derived from an EMBL/GenBank/DDBJ whole genome shotgun (WGS) entry which is preliminary data.</text>
</comment>
<accession>W1IMX2</accession>
<evidence type="ECO:0000256" key="1">
    <source>
        <dbReference type="SAM" id="MobiDB-lite"/>
    </source>
</evidence>
<proteinExistence type="predicted"/>
<dbReference type="Proteomes" id="UP000019197">
    <property type="component" value="Unassembled WGS sequence"/>
</dbReference>
<dbReference type="EMBL" id="CBXE010000003">
    <property type="protein sequence ID" value="CDL78966.1"/>
    <property type="molecule type" value="Genomic_DNA"/>
</dbReference>
<organism evidence="2 3">
    <name type="scientific">Xenorhabdus cabanillasii JM26</name>
    <dbReference type="NCBI Taxonomy" id="1427517"/>
    <lineage>
        <taxon>Bacteria</taxon>
        <taxon>Pseudomonadati</taxon>
        <taxon>Pseudomonadota</taxon>
        <taxon>Gammaproteobacteria</taxon>
        <taxon>Enterobacterales</taxon>
        <taxon>Morganellaceae</taxon>
        <taxon>Xenorhabdus</taxon>
    </lineage>
</organism>